<dbReference type="EMBL" id="JAEAOA010002119">
    <property type="protein sequence ID" value="KAK3603221.1"/>
    <property type="molecule type" value="Genomic_DNA"/>
</dbReference>
<evidence type="ECO:0000313" key="2">
    <source>
        <dbReference type="Proteomes" id="UP001195483"/>
    </source>
</evidence>
<sequence length="255" mass="29113">MLDRPDLRNEEDDTFVSTEFATIQSDLGPKVDLDKSSDVKEYSAETLNESIADELTNVRESKDKGEVIYIRHASVLGGKSIPTLDELVNCTYKDHMKVHGKDKASVQGDRPHNVIHNGQEVQDSKNCNTETFNTRTRATGEENLGLNTESSEGDDKELFETSTVESPKCLQNHVAFDNAENSVHQMLSSTDFVPGLNAQVGQDHQHFWQKGHDCDHQKKLLMRLFIKSFMWHHQHVLWRKKIVTQTKSVSVYRFR</sequence>
<protein>
    <submittedName>
        <fullName evidence="1">Uncharacterized protein</fullName>
    </submittedName>
</protein>
<dbReference type="Proteomes" id="UP001195483">
    <property type="component" value="Unassembled WGS sequence"/>
</dbReference>
<gene>
    <name evidence="1" type="ORF">CHS0354_036151</name>
</gene>
<organism evidence="1 2">
    <name type="scientific">Potamilus streckersoni</name>
    <dbReference type="NCBI Taxonomy" id="2493646"/>
    <lineage>
        <taxon>Eukaryota</taxon>
        <taxon>Metazoa</taxon>
        <taxon>Spiralia</taxon>
        <taxon>Lophotrochozoa</taxon>
        <taxon>Mollusca</taxon>
        <taxon>Bivalvia</taxon>
        <taxon>Autobranchia</taxon>
        <taxon>Heteroconchia</taxon>
        <taxon>Palaeoheterodonta</taxon>
        <taxon>Unionida</taxon>
        <taxon>Unionoidea</taxon>
        <taxon>Unionidae</taxon>
        <taxon>Ambleminae</taxon>
        <taxon>Lampsilini</taxon>
        <taxon>Potamilus</taxon>
    </lineage>
</organism>
<comment type="caution">
    <text evidence="1">The sequence shown here is derived from an EMBL/GenBank/DDBJ whole genome shotgun (WGS) entry which is preliminary data.</text>
</comment>
<reference evidence="1" key="2">
    <citation type="journal article" date="2021" name="Genome Biol. Evol.">
        <title>Developing a high-quality reference genome for a parasitic bivalve with doubly uniparental inheritance (Bivalvia: Unionida).</title>
        <authorList>
            <person name="Smith C.H."/>
        </authorList>
    </citation>
    <scope>NUCLEOTIDE SEQUENCE</scope>
    <source>
        <strain evidence="1">CHS0354</strain>
        <tissue evidence="1">Mantle</tissue>
    </source>
</reference>
<reference evidence="1" key="3">
    <citation type="submission" date="2023-05" db="EMBL/GenBank/DDBJ databases">
        <authorList>
            <person name="Smith C.H."/>
        </authorList>
    </citation>
    <scope>NUCLEOTIDE SEQUENCE</scope>
    <source>
        <strain evidence="1">CHS0354</strain>
        <tissue evidence="1">Mantle</tissue>
    </source>
</reference>
<keyword evidence="2" id="KW-1185">Reference proteome</keyword>
<name>A0AAE0T438_9BIVA</name>
<evidence type="ECO:0000313" key="1">
    <source>
        <dbReference type="EMBL" id="KAK3603221.1"/>
    </source>
</evidence>
<reference evidence="1" key="1">
    <citation type="journal article" date="2021" name="Genome Biol. Evol.">
        <title>A High-Quality Reference Genome for a Parasitic Bivalve with Doubly Uniparental Inheritance (Bivalvia: Unionida).</title>
        <authorList>
            <person name="Smith C.H."/>
        </authorList>
    </citation>
    <scope>NUCLEOTIDE SEQUENCE</scope>
    <source>
        <strain evidence="1">CHS0354</strain>
    </source>
</reference>
<accession>A0AAE0T438</accession>
<dbReference type="AlphaFoldDB" id="A0AAE0T438"/>
<proteinExistence type="predicted"/>